<dbReference type="Proteomes" id="UP000828390">
    <property type="component" value="Unassembled WGS sequence"/>
</dbReference>
<accession>A0A9D4IQD3</accession>
<dbReference type="EMBL" id="JAIWYP010000008">
    <property type="protein sequence ID" value="KAH3781207.1"/>
    <property type="molecule type" value="Genomic_DNA"/>
</dbReference>
<evidence type="ECO:0000313" key="1">
    <source>
        <dbReference type="EMBL" id="KAH3781207.1"/>
    </source>
</evidence>
<reference evidence="1" key="1">
    <citation type="journal article" date="2019" name="bioRxiv">
        <title>The Genome of the Zebra Mussel, Dreissena polymorpha: A Resource for Invasive Species Research.</title>
        <authorList>
            <person name="McCartney M.A."/>
            <person name="Auch B."/>
            <person name="Kono T."/>
            <person name="Mallez S."/>
            <person name="Zhang Y."/>
            <person name="Obille A."/>
            <person name="Becker A."/>
            <person name="Abrahante J.E."/>
            <person name="Garbe J."/>
            <person name="Badalamenti J.P."/>
            <person name="Herman A."/>
            <person name="Mangelson H."/>
            <person name="Liachko I."/>
            <person name="Sullivan S."/>
            <person name="Sone E.D."/>
            <person name="Koren S."/>
            <person name="Silverstein K.A.T."/>
            <person name="Beckman K.B."/>
            <person name="Gohl D.M."/>
        </authorList>
    </citation>
    <scope>NUCLEOTIDE SEQUENCE</scope>
    <source>
        <strain evidence="1">Duluth1</strain>
        <tissue evidence="1">Whole animal</tissue>
    </source>
</reference>
<comment type="caution">
    <text evidence="1">The sequence shown here is derived from an EMBL/GenBank/DDBJ whole genome shotgun (WGS) entry which is preliminary data.</text>
</comment>
<gene>
    <name evidence="1" type="ORF">DPMN_159033</name>
</gene>
<dbReference type="AlphaFoldDB" id="A0A9D4IQD3"/>
<name>A0A9D4IQD3_DREPO</name>
<reference evidence="1" key="2">
    <citation type="submission" date="2020-11" db="EMBL/GenBank/DDBJ databases">
        <authorList>
            <person name="McCartney M.A."/>
            <person name="Auch B."/>
            <person name="Kono T."/>
            <person name="Mallez S."/>
            <person name="Becker A."/>
            <person name="Gohl D.M."/>
            <person name="Silverstein K.A.T."/>
            <person name="Koren S."/>
            <person name="Bechman K.B."/>
            <person name="Herman A."/>
            <person name="Abrahante J.E."/>
            <person name="Garbe J."/>
        </authorList>
    </citation>
    <scope>NUCLEOTIDE SEQUENCE</scope>
    <source>
        <strain evidence="1">Duluth1</strain>
        <tissue evidence="1">Whole animal</tissue>
    </source>
</reference>
<sequence>MIPTAWIWKQENDLSFPIMTQSNAAVDELLKSSHCNSSIGCKSSLCSCRHYGLTCTACCSYQTENCDNPNNSQQVCTEDEEDNMDSLKSLYRSKSTKIS</sequence>
<keyword evidence="2" id="KW-1185">Reference proteome</keyword>
<organism evidence="1 2">
    <name type="scientific">Dreissena polymorpha</name>
    <name type="common">Zebra mussel</name>
    <name type="synonym">Mytilus polymorpha</name>
    <dbReference type="NCBI Taxonomy" id="45954"/>
    <lineage>
        <taxon>Eukaryota</taxon>
        <taxon>Metazoa</taxon>
        <taxon>Spiralia</taxon>
        <taxon>Lophotrochozoa</taxon>
        <taxon>Mollusca</taxon>
        <taxon>Bivalvia</taxon>
        <taxon>Autobranchia</taxon>
        <taxon>Heteroconchia</taxon>
        <taxon>Euheterodonta</taxon>
        <taxon>Imparidentia</taxon>
        <taxon>Neoheterodontei</taxon>
        <taxon>Myida</taxon>
        <taxon>Dreissenoidea</taxon>
        <taxon>Dreissenidae</taxon>
        <taxon>Dreissena</taxon>
    </lineage>
</organism>
<protein>
    <submittedName>
        <fullName evidence="1">Uncharacterized protein</fullName>
    </submittedName>
</protein>
<evidence type="ECO:0000313" key="2">
    <source>
        <dbReference type="Proteomes" id="UP000828390"/>
    </source>
</evidence>
<proteinExistence type="predicted"/>